<dbReference type="InterPro" id="IPR043519">
    <property type="entry name" value="NT_sf"/>
</dbReference>
<organism evidence="1 2">
    <name type="scientific">Chryseobacterium piperi</name>
    <dbReference type="NCBI Taxonomy" id="558152"/>
    <lineage>
        <taxon>Bacteria</taxon>
        <taxon>Pseudomonadati</taxon>
        <taxon>Bacteroidota</taxon>
        <taxon>Flavobacteriia</taxon>
        <taxon>Flavobacteriales</taxon>
        <taxon>Weeksellaceae</taxon>
        <taxon>Chryseobacterium group</taxon>
        <taxon>Chryseobacterium</taxon>
    </lineage>
</organism>
<accession>A0A086BL57</accession>
<dbReference type="NCBIfam" id="NF033387">
    <property type="entry name" value="ANT_6_aadS"/>
    <property type="match status" value="1"/>
</dbReference>
<dbReference type="eggNOG" id="ENOG502Z7S1">
    <property type="taxonomic scope" value="Bacteria"/>
</dbReference>
<dbReference type="AlphaFoldDB" id="A0A086BL57"/>
<dbReference type="EMBL" id="JPRJ01000004">
    <property type="protein sequence ID" value="KFF29671.1"/>
    <property type="molecule type" value="Genomic_DNA"/>
</dbReference>
<comment type="caution">
    <text evidence="1">The sequence shown here is derived from an EMBL/GenBank/DDBJ whole genome shotgun (WGS) entry which is preliminary data.</text>
</comment>
<dbReference type="GO" id="GO:0016779">
    <property type="term" value="F:nucleotidyltransferase activity"/>
    <property type="evidence" value="ECO:0007669"/>
    <property type="project" value="UniProtKB-KW"/>
</dbReference>
<dbReference type="Pfam" id="PF04439">
    <property type="entry name" value="Adenyl_transf"/>
    <property type="match status" value="1"/>
</dbReference>
<name>A0A086BL57_9FLAO</name>
<evidence type="ECO:0000313" key="2">
    <source>
        <dbReference type="Proteomes" id="UP000028709"/>
    </source>
</evidence>
<dbReference type="Proteomes" id="UP000028709">
    <property type="component" value="Unassembled WGS sequence"/>
</dbReference>
<dbReference type="InterPro" id="IPR007530">
    <property type="entry name" value="Aminoglycoside_adenylylTfrase"/>
</dbReference>
<evidence type="ECO:0000313" key="1">
    <source>
        <dbReference type="EMBL" id="KFF29671.1"/>
    </source>
</evidence>
<dbReference type="SUPFAM" id="SSF81301">
    <property type="entry name" value="Nucleotidyltransferase"/>
    <property type="match status" value="1"/>
</dbReference>
<reference evidence="1 2" key="1">
    <citation type="submission" date="2014-07" db="EMBL/GenBank/DDBJ databases">
        <title>Genome of Chryseobacterium piperi CTM.</title>
        <authorList>
            <person name="Pipes S.E."/>
            <person name="Stropko S.J."/>
            <person name="Newman J.D."/>
        </authorList>
    </citation>
    <scope>NUCLEOTIDE SEQUENCE [LARGE SCALE GENOMIC DNA]</scope>
    <source>
        <strain evidence="1 2">CTM</strain>
    </source>
</reference>
<dbReference type="Gene3D" id="1.20.120.330">
    <property type="entry name" value="Nucleotidyltransferases domain 2"/>
    <property type="match status" value="1"/>
</dbReference>
<sequence>MKAREEKLKQIINWAKENPDIRTVLLTSSLVNPYAPVDDFSDLDVELVFEGMKPYESDKKWIECFGTPISMVEEDETFFDGKHAMKMVLYEDHVKVDFKLYEKSEFIKEVDGETLPEDWDVGYKVLIDKDDLTKELKPPTHQSIMIKKPTEQRFQQLINDFWWDTTYVAKCLKRDDIFYAKFMMEDVIRTDYLVPMLEWYIASEKEWNNITTNKHGRLFKKYLSPELWKQVEATFSGSSIEDNWNALFACADLVHEVGTFLAKKIGSPYPLEMENKVRKYLNEIKEKY</sequence>
<dbReference type="STRING" id="558152.IQ37_04455"/>
<dbReference type="RefSeq" id="WP_034682171.1">
    <property type="nucleotide sequence ID" value="NZ_CP023049.2"/>
</dbReference>
<proteinExistence type="predicted"/>
<dbReference type="Gene3D" id="3.30.460.10">
    <property type="entry name" value="Beta Polymerase, domain 2"/>
    <property type="match status" value="1"/>
</dbReference>
<dbReference type="KEGG" id="cpip:CJF12_10265"/>
<gene>
    <name evidence="1" type="ORF">IQ37_04455</name>
</gene>
<keyword evidence="1" id="KW-0808">Transferase</keyword>
<keyword evidence="1" id="KW-0548">Nucleotidyltransferase</keyword>
<dbReference type="SUPFAM" id="SSF81631">
    <property type="entry name" value="PAP/OAS1 substrate-binding domain"/>
    <property type="match status" value="1"/>
</dbReference>
<protein>
    <submittedName>
        <fullName evidence="1">Aminoglycoside adenylyltransferase</fullName>
    </submittedName>
</protein>
<keyword evidence="2" id="KW-1185">Reference proteome</keyword>
<dbReference type="OrthoDB" id="9776406at2"/>